<dbReference type="InterPro" id="IPR023272">
    <property type="entry name" value="Cyt_c_oxidase_suVIIB_dom_sf"/>
</dbReference>
<keyword evidence="9" id="KW-0472">Membrane</keyword>
<dbReference type="PANTHER" id="PTHR16716">
    <property type="entry name" value="CYTOCHROME C OXIDASE SUBUNIT 7B, MITOCHONDRIAL"/>
    <property type="match status" value="1"/>
</dbReference>
<evidence type="ECO:0000256" key="3">
    <source>
        <dbReference type="ARBA" id="ARBA00007351"/>
    </source>
</evidence>
<evidence type="ECO:0000256" key="1">
    <source>
        <dbReference type="ARBA" id="ARBA00004434"/>
    </source>
</evidence>
<evidence type="ECO:0000256" key="11">
    <source>
        <dbReference type="ARBA" id="ARBA00041642"/>
    </source>
</evidence>
<dbReference type="InterPro" id="IPR008433">
    <property type="entry name" value="Cyt_c_oxidase_suVIIB"/>
</dbReference>
<accession>A0A8C7BR44</accession>
<dbReference type="Ensembl" id="ENSNVIT00000028144.1">
    <property type="protein sequence ID" value="ENSNVIP00000024254.1"/>
    <property type="gene ID" value="ENSNVIG00000018800.1"/>
</dbReference>
<keyword evidence="4" id="KW-0812">Transmembrane</keyword>
<dbReference type="Pfam" id="PF05392">
    <property type="entry name" value="COX7B"/>
    <property type="match status" value="1"/>
</dbReference>
<keyword evidence="5" id="KW-0999">Mitochondrion inner membrane</keyword>
<dbReference type="GO" id="GO:0045277">
    <property type="term" value="C:respiratory chain complex IV"/>
    <property type="evidence" value="ECO:0007669"/>
    <property type="project" value="TreeGrafter"/>
</dbReference>
<sequence>MCGFTHPQPQSTYRLHRQVQRIQQTMAKQSHQKQTPDFHDKYGNAVSARGATLCVAGWTYSATETGIEWNRMAPVPCRQRYPKEGQD</sequence>
<evidence type="ECO:0000256" key="2">
    <source>
        <dbReference type="ARBA" id="ARBA00004673"/>
    </source>
</evidence>
<organism evidence="12 13">
    <name type="scientific">Neovison vison</name>
    <name type="common">American mink</name>
    <name type="synonym">Mustela vison</name>
    <dbReference type="NCBI Taxonomy" id="452646"/>
    <lineage>
        <taxon>Eukaryota</taxon>
        <taxon>Metazoa</taxon>
        <taxon>Chordata</taxon>
        <taxon>Craniata</taxon>
        <taxon>Vertebrata</taxon>
        <taxon>Euteleostomi</taxon>
        <taxon>Mammalia</taxon>
        <taxon>Eutheria</taxon>
        <taxon>Laurasiatheria</taxon>
        <taxon>Carnivora</taxon>
        <taxon>Caniformia</taxon>
        <taxon>Musteloidea</taxon>
        <taxon>Mustelidae</taxon>
        <taxon>Mustelinae</taxon>
        <taxon>Neogale</taxon>
    </lineage>
</organism>
<evidence type="ECO:0000256" key="6">
    <source>
        <dbReference type="ARBA" id="ARBA00022946"/>
    </source>
</evidence>
<evidence type="ECO:0000313" key="13">
    <source>
        <dbReference type="Proteomes" id="UP000694425"/>
    </source>
</evidence>
<comment type="pathway">
    <text evidence="2">Energy metabolism; oxidative phosphorylation.</text>
</comment>
<keyword evidence="7" id="KW-1133">Transmembrane helix</keyword>
<dbReference type="GeneTree" id="ENSGT00940000169795"/>
<evidence type="ECO:0000256" key="8">
    <source>
        <dbReference type="ARBA" id="ARBA00023128"/>
    </source>
</evidence>
<dbReference type="Proteomes" id="UP000694425">
    <property type="component" value="Unplaced"/>
</dbReference>
<dbReference type="GO" id="GO:0005743">
    <property type="term" value="C:mitochondrial inner membrane"/>
    <property type="evidence" value="ECO:0007669"/>
    <property type="project" value="UniProtKB-SubCell"/>
</dbReference>
<keyword evidence="6" id="KW-0809">Transit peptide</keyword>
<dbReference type="SUPFAM" id="SSF81423">
    <property type="entry name" value="Mitochondrial cytochrome c oxidase subunit VIIb"/>
    <property type="match status" value="1"/>
</dbReference>
<evidence type="ECO:0000256" key="7">
    <source>
        <dbReference type="ARBA" id="ARBA00022989"/>
    </source>
</evidence>
<evidence type="ECO:0000256" key="9">
    <source>
        <dbReference type="ARBA" id="ARBA00023136"/>
    </source>
</evidence>
<dbReference type="PANTHER" id="PTHR16716:SF0">
    <property type="entry name" value="CYTOCHROME C OXIDASE SUBUNIT 7B, MITOCHONDRIAL"/>
    <property type="match status" value="1"/>
</dbReference>
<evidence type="ECO:0000256" key="5">
    <source>
        <dbReference type="ARBA" id="ARBA00022792"/>
    </source>
</evidence>
<keyword evidence="13" id="KW-1185">Reference proteome</keyword>
<comment type="subcellular location">
    <subcellularLocation>
        <location evidence="1">Mitochondrion inner membrane</location>
        <topology evidence="1">Single-pass membrane protein</topology>
    </subcellularLocation>
</comment>
<evidence type="ECO:0000313" key="12">
    <source>
        <dbReference type="Ensembl" id="ENSNVIP00000024254.1"/>
    </source>
</evidence>
<proteinExistence type="inferred from homology"/>
<reference evidence="12" key="1">
    <citation type="submission" date="2025-08" db="UniProtKB">
        <authorList>
            <consortium name="Ensembl"/>
        </authorList>
    </citation>
    <scope>IDENTIFICATION</scope>
</reference>
<evidence type="ECO:0000256" key="10">
    <source>
        <dbReference type="ARBA" id="ARBA00040623"/>
    </source>
</evidence>
<dbReference type="GO" id="GO:0006123">
    <property type="term" value="P:mitochondrial electron transport, cytochrome c to oxygen"/>
    <property type="evidence" value="ECO:0007669"/>
    <property type="project" value="InterPro"/>
</dbReference>
<dbReference type="Gene3D" id="4.10.51.10">
    <property type="entry name" value="Cytochrome C Oxidase, chain K"/>
    <property type="match status" value="1"/>
</dbReference>
<reference evidence="12" key="2">
    <citation type="submission" date="2025-09" db="UniProtKB">
        <authorList>
            <consortium name="Ensembl"/>
        </authorList>
    </citation>
    <scope>IDENTIFICATION</scope>
</reference>
<evidence type="ECO:0000256" key="4">
    <source>
        <dbReference type="ARBA" id="ARBA00022692"/>
    </source>
</evidence>
<protein>
    <recommendedName>
        <fullName evidence="10">Cytochrome c oxidase subunit 7B, mitochondrial</fullName>
    </recommendedName>
    <alternativeName>
        <fullName evidence="11">Cytochrome c oxidase polypeptide VIIb</fullName>
    </alternativeName>
</protein>
<dbReference type="UniPathway" id="UPA00705"/>
<keyword evidence="8" id="KW-0496">Mitochondrion</keyword>
<dbReference type="AlphaFoldDB" id="A0A8C7BR44"/>
<name>A0A8C7BR44_NEOVI</name>
<comment type="similarity">
    <text evidence="3">Belongs to the cytochrome c oxidase VIIb family.</text>
</comment>